<dbReference type="Proteomes" id="UP000015530">
    <property type="component" value="Unassembled WGS sequence"/>
</dbReference>
<protein>
    <recommendedName>
        <fullName evidence="1">2EXR domain-containing protein</fullName>
    </recommendedName>
</protein>
<dbReference type="AlphaFoldDB" id="T0KA46"/>
<evidence type="ECO:0000259" key="1">
    <source>
        <dbReference type="Pfam" id="PF20150"/>
    </source>
</evidence>
<evidence type="ECO:0000313" key="2">
    <source>
        <dbReference type="EMBL" id="EQB52412.1"/>
    </source>
</evidence>
<evidence type="ECO:0000313" key="3">
    <source>
        <dbReference type="Proteomes" id="UP000015530"/>
    </source>
</evidence>
<accession>T0KA46</accession>
<name>T0KA46_COLGC</name>
<dbReference type="PANTHER" id="PTHR35910:SF1">
    <property type="entry name" value="2EXR DOMAIN-CONTAINING PROTEIN"/>
    <property type="match status" value="1"/>
</dbReference>
<dbReference type="Pfam" id="PF20150">
    <property type="entry name" value="2EXR"/>
    <property type="match status" value="1"/>
</dbReference>
<dbReference type="OrthoDB" id="3561261at2759"/>
<dbReference type="InterPro" id="IPR045518">
    <property type="entry name" value="2EXR"/>
</dbReference>
<proteinExistence type="predicted"/>
<feature type="domain" description="2EXR" evidence="1">
    <location>
        <begin position="22"/>
        <end position="114"/>
    </location>
</feature>
<gene>
    <name evidence="2" type="ORF">CGLO_07966</name>
</gene>
<dbReference type="PANTHER" id="PTHR35910">
    <property type="entry name" value="2EXR DOMAIN-CONTAINING PROTEIN"/>
    <property type="match status" value="1"/>
</dbReference>
<organism evidence="2 3">
    <name type="scientific">Colletotrichum gloeosporioides (strain Cg-14)</name>
    <name type="common">Anthracnose fungus</name>
    <name type="synonym">Glomerella cingulata</name>
    <dbReference type="NCBI Taxonomy" id="1237896"/>
    <lineage>
        <taxon>Eukaryota</taxon>
        <taxon>Fungi</taxon>
        <taxon>Dikarya</taxon>
        <taxon>Ascomycota</taxon>
        <taxon>Pezizomycotina</taxon>
        <taxon>Sordariomycetes</taxon>
        <taxon>Hypocreomycetidae</taxon>
        <taxon>Glomerellales</taxon>
        <taxon>Glomerellaceae</taxon>
        <taxon>Colletotrichum</taxon>
        <taxon>Colletotrichum gloeosporioides species complex</taxon>
    </lineage>
</organism>
<comment type="caution">
    <text evidence="2">The sequence shown here is derived from an EMBL/GenBank/DDBJ whole genome shotgun (WGS) entry which is preliminary data.</text>
</comment>
<dbReference type="EMBL" id="AMYD01001602">
    <property type="protein sequence ID" value="EQB52412.1"/>
    <property type="molecule type" value="Genomic_DNA"/>
</dbReference>
<sequence>MAFDTGNVEASDPKQTQSVATFHYFCKLPPELRINIWNAALPKSRTIEITGDVLETLSDTARLVNLPKPPAIRGVCHEAWEITQKNWVYSLGLRYEEFGENFPGFWFDPDTDIIVDWKWWNREFENGQFFERVRNLAICSQDVCLEENNDHTLDLISSELPNIRRLVILDFDDVRLDGKEGLIPELCLIDDDEYIITSRDYGETWLDLDYFSGDYDVEWWMLREYLENRLKEIAGSDKQRSLTIEGAELIFHRIRDAKEKNGRTSGK</sequence>
<reference evidence="3" key="1">
    <citation type="journal article" date="2013" name="Mol. Plant Microbe Interact.">
        <title>Global aspects of pacC regulation of pathogenicity genes in Colletotrichum gloeosporioides as revealed by transcriptome analysis.</title>
        <authorList>
            <person name="Alkan N."/>
            <person name="Meng X."/>
            <person name="Friedlander G."/>
            <person name="Reuveni E."/>
            <person name="Sukno S."/>
            <person name="Sherman A."/>
            <person name="Thon M."/>
            <person name="Fluhr R."/>
            <person name="Prusky D."/>
        </authorList>
    </citation>
    <scope>NUCLEOTIDE SEQUENCE [LARGE SCALE GENOMIC DNA]</scope>
    <source>
        <strain evidence="3">Cg-14</strain>
    </source>
</reference>
<dbReference type="HOGENOM" id="CLU_1042104_0_0_1"/>